<evidence type="ECO:0000256" key="13">
    <source>
        <dbReference type="ARBA" id="ARBA00023274"/>
    </source>
</evidence>
<evidence type="ECO:0000256" key="14">
    <source>
        <dbReference type="ARBA" id="ARBA00055322"/>
    </source>
</evidence>
<name>A0AAJ7X5P8_PETMA</name>
<evidence type="ECO:0000256" key="7">
    <source>
        <dbReference type="ARBA" id="ARBA00022574"/>
    </source>
</evidence>
<keyword evidence="10" id="KW-0694">RNA-binding</keyword>
<gene>
    <name evidence="22" type="primary">RRP9</name>
</gene>
<dbReference type="Pfam" id="PF00400">
    <property type="entry name" value="WD40"/>
    <property type="match status" value="6"/>
</dbReference>
<evidence type="ECO:0000256" key="16">
    <source>
        <dbReference type="ARBA" id="ARBA00074377"/>
    </source>
</evidence>
<keyword evidence="21" id="KW-1185">Reference proteome</keyword>
<evidence type="ECO:0000256" key="18">
    <source>
        <dbReference type="ARBA" id="ARBA00077445"/>
    </source>
</evidence>
<accession>A0AAJ7X5P8</accession>
<dbReference type="AlphaFoldDB" id="A0AAJ7X5P8"/>
<dbReference type="KEGG" id="pmrn:116949364"/>
<dbReference type="InterPro" id="IPR036322">
    <property type="entry name" value="WD40_repeat_dom_sf"/>
</dbReference>
<dbReference type="InterPro" id="IPR020472">
    <property type="entry name" value="WD40_PAC1"/>
</dbReference>
<keyword evidence="7 19" id="KW-0853">WD repeat</keyword>
<keyword evidence="12" id="KW-0539">Nucleus</keyword>
<evidence type="ECO:0000256" key="4">
    <source>
        <dbReference type="ARBA" id="ARBA00022499"/>
    </source>
</evidence>
<feature type="repeat" description="WD" evidence="19">
    <location>
        <begin position="320"/>
        <end position="360"/>
    </location>
</feature>
<feature type="repeat" description="WD" evidence="19">
    <location>
        <begin position="142"/>
        <end position="183"/>
    </location>
</feature>
<evidence type="ECO:0000256" key="12">
    <source>
        <dbReference type="ARBA" id="ARBA00023242"/>
    </source>
</evidence>
<dbReference type="RefSeq" id="XP_032822484.1">
    <property type="nucleotide sequence ID" value="XM_032966593.1"/>
</dbReference>
<evidence type="ECO:0000256" key="11">
    <source>
        <dbReference type="ARBA" id="ARBA00022990"/>
    </source>
</evidence>
<comment type="subcellular location">
    <subcellularLocation>
        <location evidence="1">Nucleus</location>
        <location evidence="1">Nucleolus</location>
    </subcellularLocation>
</comment>
<dbReference type="CDD" id="cd00200">
    <property type="entry name" value="WD40"/>
    <property type="match status" value="1"/>
</dbReference>
<evidence type="ECO:0000256" key="6">
    <source>
        <dbReference type="ARBA" id="ARBA00022553"/>
    </source>
</evidence>
<evidence type="ECO:0000256" key="20">
    <source>
        <dbReference type="SAM" id="MobiDB-lite"/>
    </source>
</evidence>
<reference evidence="22" key="1">
    <citation type="submission" date="2025-08" db="UniProtKB">
        <authorList>
            <consortium name="RefSeq"/>
        </authorList>
    </citation>
    <scope>IDENTIFICATION</scope>
    <source>
        <tissue evidence="22">Sperm</tissue>
    </source>
</reference>
<evidence type="ECO:0000313" key="22">
    <source>
        <dbReference type="RefSeq" id="XP_032822484.1"/>
    </source>
</evidence>
<dbReference type="Gene3D" id="2.130.10.10">
    <property type="entry name" value="YVTN repeat-like/Quinoprotein amine dehydrogenase"/>
    <property type="match status" value="1"/>
</dbReference>
<dbReference type="InterPro" id="IPR015943">
    <property type="entry name" value="WD40/YVTN_repeat-like_dom_sf"/>
</dbReference>
<dbReference type="CTD" id="9136"/>
<dbReference type="GO" id="GO:0034511">
    <property type="term" value="F:U3 snoRNA binding"/>
    <property type="evidence" value="ECO:0007669"/>
    <property type="project" value="InterPro"/>
</dbReference>
<dbReference type="PANTHER" id="PTHR19865:SF0">
    <property type="entry name" value="U3 SMALL NUCLEOLAR RNA-INTERACTING PROTEIN 2"/>
    <property type="match status" value="1"/>
</dbReference>
<evidence type="ECO:0000256" key="10">
    <source>
        <dbReference type="ARBA" id="ARBA00022884"/>
    </source>
</evidence>
<evidence type="ECO:0000256" key="17">
    <source>
        <dbReference type="ARBA" id="ARBA00076054"/>
    </source>
</evidence>
<evidence type="ECO:0000256" key="19">
    <source>
        <dbReference type="PROSITE-ProRule" id="PRU00221"/>
    </source>
</evidence>
<comment type="subunit">
    <text evidence="15">Interacts specifically with the U3 small nucleolar RNA (U3 snoRNA). Binds a sub-fragment of the U3 snoRNA surrounding the B/C motif (3UBC). This association with the U3BC RNA is dependent on the binding of a protein called 15.5K to the box B/C motif. The association of the protein with the U3BC RNA was found to be also dependent on a conserved RNA structure that flanks the box B/C motif. Part of the small subunit (SSU) processome, composed of more than 70 proteins and the RNA chaperone small nucleolar RNA (snoRNA) U3.</text>
</comment>
<dbReference type="PRINTS" id="PR00320">
    <property type="entry name" value="GPROTEINBRPT"/>
</dbReference>
<dbReference type="InterPro" id="IPR001680">
    <property type="entry name" value="WD40_rpt"/>
</dbReference>
<evidence type="ECO:0000256" key="5">
    <source>
        <dbReference type="ARBA" id="ARBA00022552"/>
    </source>
</evidence>
<keyword evidence="5" id="KW-0698">rRNA processing</keyword>
<organism evidence="21 22">
    <name type="scientific">Petromyzon marinus</name>
    <name type="common">Sea lamprey</name>
    <dbReference type="NCBI Taxonomy" id="7757"/>
    <lineage>
        <taxon>Eukaryota</taxon>
        <taxon>Metazoa</taxon>
        <taxon>Chordata</taxon>
        <taxon>Craniata</taxon>
        <taxon>Vertebrata</taxon>
        <taxon>Cyclostomata</taxon>
        <taxon>Hyperoartia</taxon>
        <taxon>Petromyzontiformes</taxon>
        <taxon>Petromyzontidae</taxon>
        <taxon>Petromyzon</taxon>
    </lineage>
</organism>
<feature type="repeat" description="WD" evidence="19">
    <location>
        <begin position="279"/>
        <end position="320"/>
    </location>
</feature>
<dbReference type="SUPFAM" id="SSF50978">
    <property type="entry name" value="WD40 repeat-like"/>
    <property type="match status" value="1"/>
</dbReference>
<evidence type="ECO:0000313" key="21">
    <source>
        <dbReference type="Proteomes" id="UP001318040"/>
    </source>
</evidence>
<evidence type="ECO:0000256" key="2">
    <source>
        <dbReference type="ARBA" id="ARBA00006777"/>
    </source>
</evidence>
<dbReference type="PANTHER" id="PTHR19865">
    <property type="entry name" value="U3 SMALL NUCLEOLAR RNA INTERACTING PROTEIN 2"/>
    <property type="match status" value="1"/>
</dbReference>
<dbReference type="SMART" id="SM00320">
    <property type="entry name" value="WD40"/>
    <property type="match status" value="6"/>
</dbReference>
<proteinExistence type="inferred from homology"/>
<keyword evidence="13" id="KW-0687">Ribonucleoprotein</keyword>
<dbReference type="InterPro" id="IPR019775">
    <property type="entry name" value="WD40_repeat_CS"/>
</dbReference>
<feature type="region of interest" description="Disordered" evidence="20">
    <location>
        <begin position="1"/>
        <end position="75"/>
    </location>
</feature>
<dbReference type="PROSITE" id="PS50294">
    <property type="entry name" value="WD_REPEATS_REGION"/>
    <property type="match status" value="3"/>
</dbReference>
<keyword evidence="3" id="KW-0488">Methylation</keyword>
<protein>
    <recommendedName>
        <fullName evidence="16">U3 small nucleolar RNA-interacting protein 2</fullName>
    </recommendedName>
    <alternativeName>
        <fullName evidence="18">RRP9 homolog</fullName>
    </alternativeName>
    <alternativeName>
        <fullName evidence="17">U3 small nucleolar ribonucleoprotein-associated 55 kDa protein</fullName>
    </alternativeName>
</protein>
<dbReference type="GO" id="GO:0032040">
    <property type="term" value="C:small-subunit processome"/>
    <property type="evidence" value="ECO:0007669"/>
    <property type="project" value="TreeGrafter"/>
</dbReference>
<comment type="similarity">
    <text evidence="2">Belongs to the WD repeat RRP9 family.</text>
</comment>
<keyword evidence="11" id="KW-0007">Acetylation</keyword>
<feature type="repeat" description="WD" evidence="19">
    <location>
        <begin position="195"/>
        <end position="236"/>
    </location>
</feature>
<feature type="compositionally biased region" description="Basic and acidic residues" evidence="20">
    <location>
        <begin position="42"/>
        <end position="65"/>
    </location>
</feature>
<dbReference type="Proteomes" id="UP001318040">
    <property type="component" value="Chromosome 36"/>
</dbReference>
<dbReference type="GO" id="GO:0006364">
    <property type="term" value="P:rRNA processing"/>
    <property type="evidence" value="ECO:0007669"/>
    <property type="project" value="UniProtKB-KW"/>
</dbReference>
<evidence type="ECO:0000256" key="9">
    <source>
        <dbReference type="ARBA" id="ARBA00022843"/>
    </source>
</evidence>
<sequence>MSFFIKKKVVDRERTNGSVRGNKRKGADDKTTATKAKRKQTIQRDDEISSDSEKESDGERGKKEEENDLEVEETAQEKKLRLTKLYLEQLRTEEEDKADDRAFRHDVIADRLQDELMEQSGTLQRQIAKELRLPGPGAVRVLRGHQLPIVCLVISPDSKHIFSASKDCTLIKWDVESGRRVLSVPGLKKKDKSGVDGHAAHVLCMAISSDGKYLATGDRDNLILLWNPATMQLLHTFKGHRDAVSGLCFRKGTHQLYSASHDRSVKVWNVDERAYVETLFGHQDAIMGLDCLARERCVTAGGRDRSVRVWKILEESQLVFHGHAGSIDCIQLINEEHMVSGADDGSLALWGLHKKRPLATVQKAHGMLGEPGLEQPQWITSVAAMLNSDVVASGSHDGHIRLWKCGASFKSLEPLFTVPLSGFINVLAFSSCGSFLVAGVGQEHRLGRWWRMKEAKNAICIIPLVQDATRNPEAAAVEEPKT</sequence>
<keyword evidence="6" id="KW-0597">Phosphoprotein</keyword>
<dbReference type="InterPro" id="IPR039241">
    <property type="entry name" value="Rrp9-like"/>
</dbReference>
<feature type="repeat" description="WD" evidence="19">
    <location>
        <begin position="379"/>
        <end position="404"/>
    </location>
</feature>
<dbReference type="PROSITE" id="PS50082">
    <property type="entry name" value="WD_REPEATS_2"/>
    <property type="match status" value="6"/>
</dbReference>
<feature type="repeat" description="WD" evidence="19">
    <location>
        <begin position="237"/>
        <end position="278"/>
    </location>
</feature>
<evidence type="ECO:0000256" key="15">
    <source>
        <dbReference type="ARBA" id="ARBA00065513"/>
    </source>
</evidence>
<evidence type="ECO:0000256" key="3">
    <source>
        <dbReference type="ARBA" id="ARBA00022481"/>
    </source>
</evidence>
<evidence type="ECO:0000256" key="1">
    <source>
        <dbReference type="ARBA" id="ARBA00004604"/>
    </source>
</evidence>
<comment type="function">
    <text evidence="14">Component of a nucleolar small nuclear ribonucleoprotein particle (snoRNP) thought to participate in the processing and modification of pre-ribosomal RNA (pre-rRNA). Part of the small subunit (SSU) processome, first precursor of the small eukaryotic ribosomal subunit. During the assembly of the SSU processome in the nucleolus, many ribosome biogenesis factors, an RNA chaperone and ribosomal proteins associate with the nascent pre-rRNA and work in concert to generate RNA folding, modifications, rearrangements and cleavage as well as targeted degradation of pre-ribosomal RNA by the RNA exosome.</text>
</comment>
<keyword evidence="8" id="KW-0677">Repeat</keyword>
<keyword evidence="4" id="KW-1017">Isopeptide bond</keyword>
<dbReference type="PROSITE" id="PS00678">
    <property type="entry name" value="WD_REPEATS_1"/>
    <property type="match status" value="1"/>
</dbReference>
<keyword evidence="9" id="KW-0832">Ubl conjugation</keyword>
<dbReference type="FunFam" id="2.130.10.10:FF:000143">
    <property type="entry name" value="U3 small nucleolar RNA-interacting protein 2 isoform X2"/>
    <property type="match status" value="1"/>
</dbReference>
<evidence type="ECO:0000256" key="8">
    <source>
        <dbReference type="ARBA" id="ARBA00022737"/>
    </source>
</evidence>